<dbReference type="AlphaFoldDB" id="A0AAV3WID6"/>
<sequence length="202" mass="23955">MSTNAFEKTSLGWQLQQLQQRVGEWLELQLSQLRPRLPNLPNVSTPEWLNSLTWLLVRVAFWAILGWVLIRLVLWLMPQMQPYWNWLNLKPGRQTTVPESELTAETWLLRARELYRQSDYREAARALYMAMLQQLNDTRIVPHQPSRTDGEYIQLTQELPHHASYQILLQTHERLWFGNQEITPEAFEQCQQAYRDIQSANG</sequence>
<organism evidence="3 4">
    <name type="scientific">Microseira wollei NIES-4236</name>
    <dbReference type="NCBI Taxonomy" id="2530354"/>
    <lineage>
        <taxon>Bacteria</taxon>
        <taxon>Bacillati</taxon>
        <taxon>Cyanobacteriota</taxon>
        <taxon>Cyanophyceae</taxon>
        <taxon>Oscillatoriophycideae</taxon>
        <taxon>Aerosakkonematales</taxon>
        <taxon>Aerosakkonemataceae</taxon>
        <taxon>Microseira</taxon>
    </lineage>
</organism>
<keyword evidence="1" id="KW-1133">Transmembrane helix</keyword>
<dbReference type="EMBL" id="BLAY01000060">
    <property type="protein sequence ID" value="GET39174.1"/>
    <property type="molecule type" value="Genomic_DNA"/>
</dbReference>
<dbReference type="Pfam" id="PF13559">
    <property type="entry name" value="DUF4129"/>
    <property type="match status" value="1"/>
</dbReference>
<dbReference type="InterPro" id="IPR025403">
    <property type="entry name" value="TgpA-like_C"/>
</dbReference>
<evidence type="ECO:0000256" key="1">
    <source>
        <dbReference type="SAM" id="Phobius"/>
    </source>
</evidence>
<evidence type="ECO:0000313" key="4">
    <source>
        <dbReference type="Proteomes" id="UP001050975"/>
    </source>
</evidence>
<evidence type="ECO:0000259" key="2">
    <source>
        <dbReference type="Pfam" id="PF13559"/>
    </source>
</evidence>
<protein>
    <recommendedName>
        <fullName evidence="2">Protein-glutamine gamma-glutamyltransferase-like C-terminal domain-containing protein</fullName>
    </recommendedName>
</protein>
<dbReference type="Proteomes" id="UP001050975">
    <property type="component" value="Unassembled WGS sequence"/>
</dbReference>
<dbReference type="RefSeq" id="WP_226584239.1">
    <property type="nucleotide sequence ID" value="NZ_BLAY01000060.1"/>
</dbReference>
<accession>A0AAV3WID6</accession>
<comment type="caution">
    <text evidence="3">The sequence shown here is derived from an EMBL/GenBank/DDBJ whole genome shotgun (WGS) entry which is preliminary data.</text>
</comment>
<keyword evidence="1" id="KW-0472">Membrane</keyword>
<reference evidence="3" key="1">
    <citation type="submission" date="2019-10" db="EMBL/GenBank/DDBJ databases">
        <title>Draft genome sequece of Microseira wollei NIES-4236.</title>
        <authorList>
            <person name="Yamaguchi H."/>
            <person name="Suzuki S."/>
            <person name="Kawachi M."/>
        </authorList>
    </citation>
    <scope>NUCLEOTIDE SEQUENCE</scope>
    <source>
        <strain evidence="3">NIES-4236</strain>
    </source>
</reference>
<proteinExistence type="predicted"/>
<name>A0AAV3WID6_9CYAN</name>
<keyword evidence="1" id="KW-0812">Transmembrane</keyword>
<evidence type="ECO:0000313" key="3">
    <source>
        <dbReference type="EMBL" id="GET39174.1"/>
    </source>
</evidence>
<keyword evidence="4" id="KW-1185">Reference proteome</keyword>
<gene>
    <name evidence="3" type="ORF">MiSe_39380</name>
</gene>
<feature type="transmembrane region" description="Helical" evidence="1">
    <location>
        <begin position="52"/>
        <end position="74"/>
    </location>
</feature>
<feature type="domain" description="Protein-glutamine gamma-glutamyltransferase-like C-terminal" evidence="2">
    <location>
        <begin position="127"/>
        <end position="195"/>
    </location>
</feature>